<name>U4LBG3_PYROM</name>
<evidence type="ECO:0000313" key="1">
    <source>
        <dbReference type="EMBL" id="CCX15946.1"/>
    </source>
</evidence>
<protein>
    <submittedName>
        <fullName evidence="1">Uncharacterized protein</fullName>
    </submittedName>
</protein>
<organism evidence="1 2">
    <name type="scientific">Pyronema omphalodes (strain CBS 100304)</name>
    <name type="common">Pyronema confluens</name>
    <dbReference type="NCBI Taxonomy" id="1076935"/>
    <lineage>
        <taxon>Eukaryota</taxon>
        <taxon>Fungi</taxon>
        <taxon>Dikarya</taxon>
        <taxon>Ascomycota</taxon>
        <taxon>Pezizomycotina</taxon>
        <taxon>Pezizomycetes</taxon>
        <taxon>Pezizales</taxon>
        <taxon>Pyronemataceae</taxon>
        <taxon>Pyronema</taxon>
    </lineage>
</organism>
<accession>U4LBG3</accession>
<sequence>MITIERYDAHDIMKSFVHGVPTIVRKAVRAEVVKNIYTSAQIYHAFTAADIPGGGKLLLEAGGIRLTRTHITNYKRKIMDEKAKAACERREETANTSFPYAG</sequence>
<dbReference type="AlphaFoldDB" id="U4LBG3"/>
<dbReference type="EMBL" id="HF936265">
    <property type="protein sequence ID" value="CCX15946.1"/>
    <property type="molecule type" value="Genomic_DNA"/>
</dbReference>
<reference evidence="1 2" key="1">
    <citation type="journal article" date="2013" name="PLoS Genet.">
        <title>The genome and development-dependent transcriptomes of Pyronema confluens: a window into fungal evolution.</title>
        <authorList>
            <person name="Traeger S."/>
            <person name="Altegoer F."/>
            <person name="Freitag M."/>
            <person name="Gabaldon T."/>
            <person name="Kempken F."/>
            <person name="Kumar A."/>
            <person name="Marcet-Houben M."/>
            <person name="Poggeler S."/>
            <person name="Stajich J.E."/>
            <person name="Nowrousian M."/>
        </authorList>
    </citation>
    <scope>NUCLEOTIDE SEQUENCE [LARGE SCALE GENOMIC DNA]</scope>
    <source>
        <strain evidence="2">CBS 100304</strain>
        <tissue evidence="1">Vegetative mycelium</tissue>
    </source>
</reference>
<proteinExistence type="predicted"/>
<evidence type="ECO:0000313" key="2">
    <source>
        <dbReference type="Proteomes" id="UP000018144"/>
    </source>
</evidence>
<gene>
    <name evidence="1" type="ORF">PCON_02405</name>
</gene>
<dbReference type="Proteomes" id="UP000018144">
    <property type="component" value="Unassembled WGS sequence"/>
</dbReference>
<keyword evidence="2" id="KW-1185">Reference proteome</keyword>